<dbReference type="Proteomes" id="UP000799777">
    <property type="component" value="Unassembled WGS sequence"/>
</dbReference>
<dbReference type="Pfam" id="PF24864">
    <property type="entry name" value="DUF7730"/>
    <property type="match status" value="1"/>
</dbReference>
<feature type="domain" description="DUF7730" evidence="1">
    <location>
        <begin position="34"/>
        <end position="214"/>
    </location>
</feature>
<proteinExistence type="predicted"/>
<dbReference type="InterPro" id="IPR056632">
    <property type="entry name" value="DUF7730"/>
</dbReference>
<gene>
    <name evidence="2" type="ORF">EK21DRAFT_92940</name>
</gene>
<dbReference type="PANTHER" id="PTHR38790:SF4">
    <property type="entry name" value="2EXR DOMAIN-CONTAINING PROTEIN"/>
    <property type="match status" value="1"/>
</dbReference>
<evidence type="ECO:0000259" key="1">
    <source>
        <dbReference type="Pfam" id="PF24864"/>
    </source>
</evidence>
<dbReference type="EMBL" id="ML978256">
    <property type="protein sequence ID" value="KAF2025833.1"/>
    <property type="molecule type" value="Genomic_DNA"/>
</dbReference>
<dbReference type="OrthoDB" id="5413827at2759"/>
<keyword evidence="3" id="KW-1185">Reference proteome</keyword>
<accession>A0A9P4LHU3</accession>
<comment type="caution">
    <text evidence="2">The sequence shown here is derived from an EMBL/GenBank/DDBJ whole genome shotgun (WGS) entry which is preliminary data.</text>
</comment>
<reference evidence="2" key="1">
    <citation type="journal article" date="2020" name="Stud. Mycol.">
        <title>101 Dothideomycetes genomes: a test case for predicting lifestyles and emergence of pathogens.</title>
        <authorList>
            <person name="Haridas S."/>
            <person name="Albert R."/>
            <person name="Binder M."/>
            <person name="Bloem J."/>
            <person name="Labutti K."/>
            <person name="Salamov A."/>
            <person name="Andreopoulos B."/>
            <person name="Baker S."/>
            <person name="Barry K."/>
            <person name="Bills G."/>
            <person name="Bluhm B."/>
            <person name="Cannon C."/>
            <person name="Castanera R."/>
            <person name="Culley D."/>
            <person name="Daum C."/>
            <person name="Ezra D."/>
            <person name="Gonzalez J."/>
            <person name="Henrissat B."/>
            <person name="Kuo A."/>
            <person name="Liang C."/>
            <person name="Lipzen A."/>
            <person name="Lutzoni F."/>
            <person name="Magnuson J."/>
            <person name="Mondo S."/>
            <person name="Nolan M."/>
            <person name="Ohm R."/>
            <person name="Pangilinan J."/>
            <person name="Park H.-J."/>
            <person name="Ramirez L."/>
            <person name="Alfaro M."/>
            <person name="Sun H."/>
            <person name="Tritt A."/>
            <person name="Yoshinaga Y."/>
            <person name="Zwiers L.-H."/>
            <person name="Turgeon B."/>
            <person name="Goodwin S."/>
            <person name="Spatafora J."/>
            <person name="Crous P."/>
            <person name="Grigoriev I."/>
        </authorList>
    </citation>
    <scope>NUCLEOTIDE SEQUENCE</scope>
    <source>
        <strain evidence="2">CBS 110217</strain>
    </source>
</reference>
<organism evidence="2 3">
    <name type="scientific">Setomelanomma holmii</name>
    <dbReference type="NCBI Taxonomy" id="210430"/>
    <lineage>
        <taxon>Eukaryota</taxon>
        <taxon>Fungi</taxon>
        <taxon>Dikarya</taxon>
        <taxon>Ascomycota</taxon>
        <taxon>Pezizomycotina</taxon>
        <taxon>Dothideomycetes</taxon>
        <taxon>Pleosporomycetidae</taxon>
        <taxon>Pleosporales</taxon>
        <taxon>Pleosporineae</taxon>
        <taxon>Phaeosphaeriaceae</taxon>
        <taxon>Setomelanomma</taxon>
    </lineage>
</organism>
<evidence type="ECO:0000313" key="3">
    <source>
        <dbReference type="Proteomes" id="UP000799777"/>
    </source>
</evidence>
<sequence>MGDSPPANVFPDTFGMTKLAMVLDKITTVESNMQSSPLLRLSAEIRNQIFANVLGGHDIRLIPMADGDFYPDDPNVKAVFEIHQFGSPNGPSANETYLALTLVCRQIYTETTMLPFILNTLVFGYPEQSEKWLARKFLPAQQNAITTVKCPVQSLFFEYHRGSVATRHCTVIFKHLEGLKRLVLMFRNRMLTEEEKDCIVTKVRMANGKDDLEVSFTEGDSLRRRRTAR</sequence>
<dbReference type="PANTHER" id="PTHR38790">
    <property type="entry name" value="2EXR DOMAIN-CONTAINING PROTEIN-RELATED"/>
    <property type="match status" value="1"/>
</dbReference>
<dbReference type="AlphaFoldDB" id="A0A9P4LHU3"/>
<evidence type="ECO:0000313" key="2">
    <source>
        <dbReference type="EMBL" id="KAF2025833.1"/>
    </source>
</evidence>
<name>A0A9P4LHU3_9PLEO</name>
<protein>
    <recommendedName>
        <fullName evidence="1">DUF7730 domain-containing protein</fullName>
    </recommendedName>
</protein>